<feature type="compositionally biased region" description="Acidic residues" evidence="2">
    <location>
        <begin position="325"/>
        <end position="345"/>
    </location>
</feature>
<feature type="compositionally biased region" description="Acidic residues" evidence="2">
    <location>
        <begin position="99"/>
        <end position="122"/>
    </location>
</feature>
<feature type="region of interest" description="Disordered" evidence="2">
    <location>
        <begin position="517"/>
        <end position="541"/>
    </location>
</feature>
<evidence type="ECO:0000256" key="1">
    <source>
        <dbReference type="ARBA" id="ARBA00022729"/>
    </source>
</evidence>
<accession>A0ABX5IES3</accession>
<dbReference type="InterPro" id="IPR018392">
    <property type="entry name" value="LysM"/>
</dbReference>
<dbReference type="SMART" id="SM00257">
    <property type="entry name" value="LysM"/>
    <property type="match status" value="2"/>
</dbReference>
<reference evidence="4 5" key="1">
    <citation type="journal article" date="2016" name="Front. Microbiol.">
        <title>Comprehensive Phylogenetic Analysis of Bovine Non-aureus Staphylococci Species Based on Whole-Genome Sequencing.</title>
        <authorList>
            <person name="Naushad S."/>
            <person name="Barkema H.W."/>
            <person name="Luby C."/>
            <person name="Condas L.A."/>
            <person name="Nobrega D.B."/>
            <person name="Carson D.A."/>
            <person name="De Buck J."/>
        </authorList>
    </citation>
    <scope>NUCLEOTIDE SEQUENCE [LARGE SCALE GENOMIC DNA]</scope>
    <source>
        <strain evidence="4 5">SNUC 993</strain>
    </source>
</reference>
<feature type="compositionally biased region" description="Acidic residues" evidence="2">
    <location>
        <begin position="296"/>
        <end position="317"/>
    </location>
</feature>
<feature type="compositionally biased region" description="Basic and acidic residues" evidence="2">
    <location>
        <begin position="198"/>
        <end position="212"/>
    </location>
</feature>
<evidence type="ECO:0000313" key="5">
    <source>
        <dbReference type="Proteomes" id="UP000242694"/>
    </source>
</evidence>
<feature type="compositionally biased region" description="Polar residues" evidence="2">
    <location>
        <begin position="185"/>
        <end position="197"/>
    </location>
</feature>
<evidence type="ECO:0000259" key="3">
    <source>
        <dbReference type="PROSITE" id="PS51782"/>
    </source>
</evidence>
<protein>
    <recommendedName>
        <fullName evidence="3">LysM domain-containing protein</fullName>
    </recommendedName>
</protein>
<dbReference type="PANTHER" id="PTHR33734">
    <property type="entry name" value="LYSM DOMAIN-CONTAINING GPI-ANCHORED PROTEIN 2"/>
    <property type="match status" value="1"/>
</dbReference>
<dbReference type="InterPro" id="IPR023346">
    <property type="entry name" value="Lysozyme-like_dom_sf"/>
</dbReference>
<feature type="domain" description="LysM" evidence="3">
    <location>
        <begin position="472"/>
        <end position="516"/>
    </location>
</feature>
<dbReference type="Pfam" id="PF04650">
    <property type="entry name" value="YSIRK_signal"/>
    <property type="match status" value="1"/>
</dbReference>
<dbReference type="PROSITE" id="PS51782">
    <property type="entry name" value="LYSM"/>
    <property type="match status" value="2"/>
</dbReference>
<feature type="domain" description="LysM" evidence="3">
    <location>
        <begin position="542"/>
        <end position="586"/>
    </location>
</feature>
<feature type="compositionally biased region" description="Acidic residues" evidence="2">
    <location>
        <begin position="269"/>
        <end position="288"/>
    </location>
</feature>
<feature type="compositionally biased region" description="Acidic residues" evidence="2">
    <location>
        <begin position="54"/>
        <end position="64"/>
    </location>
</feature>
<evidence type="ECO:0000256" key="2">
    <source>
        <dbReference type="SAM" id="MobiDB-lite"/>
    </source>
</evidence>
<feature type="compositionally biased region" description="Acidic residues" evidence="2">
    <location>
        <begin position="131"/>
        <end position="153"/>
    </location>
</feature>
<dbReference type="Gene3D" id="3.10.350.10">
    <property type="entry name" value="LysM domain"/>
    <property type="match status" value="2"/>
</dbReference>
<organism evidence="4 5">
    <name type="scientific">Staphylococcus auricularis</name>
    <dbReference type="NCBI Taxonomy" id="29379"/>
    <lineage>
        <taxon>Bacteria</taxon>
        <taxon>Bacillati</taxon>
        <taxon>Bacillota</taxon>
        <taxon>Bacilli</taxon>
        <taxon>Bacillales</taxon>
        <taxon>Staphylococcaceae</taxon>
        <taxon>Staphylococcus</taxon>
    </lineage>
</organism>
<dbReference type="InterPro" id="IPR005877">
    <property type="entry name" value="YSIRK_signal_dom"/>
</dbReference>
<feature type="region of interest" description="Disordered" evidence="2">
    <location>
        <begin position="38"/>
        <end position="374"/>
    </location>
</feature>
<proteinExistence type="predicted"/>
<dbReference type="EMBL" id="PZDI01000016">
    <property type="protein sequence ID" value="PTH18475.1"/>
    <property type="molecule type" value="Genomic_DNA"/>
</dbReference>
<dbReference type="SUPFAM" id="SSF54106">
    <property type="entry name" value="LysM domain"/>
    <property type="match status" value="2"/>
</dbReference>
<comment type="caution">
    <text evidence="4">The sequence shown here is derived from an EMBL/GenBank/DDBJ whole genome shotgun (WGS) entry which is preliminary data.</text>
</comment>
<dbReference type="PANTHER" id="PTHR33734:SF22">
    <property type="entry name" value="MEMBRANE-BOUND LYTIC MUREIN TRANSGLYCOSYLASE D"/>
    <property type="match status" value="1"/>
</dbReference>
<dbReference type="RefSeq" id="WP_107398151.1">
    <property type="nucleotide sequence ID" value="NZ_JBQABW010000002.1"/>
</dbReference>
<keyword evidence="5" id="KW-1185">Reference proteome</keyword>
<keyword evidence="1" id="KW-0732">Signal</keyword>
<feature type="compositionally biased region" description="Acidic residues" evidence="2">
    <location>
        <begin position="353"/>
        <end position="374"/>
    </location>
</feature>
<feature type="compositionally biased region" description="Acidic residues" evidence="2">
    <location>
        <begin position="241"/>
        <end position="260"/>
    </location>
</feature>
<evidence type="ECO:0000313" key="4">
    <source>
        <dbReference type="EMBL" id="PTH18475.1"/>
    </source>
</evidence>
<dbReference type="CDD" id="cd00118">
    <property type="entry name" value="LysM"/>
    <property type="match status" value="2"/>
</dbReference>
<dbReference type="Pfam" id="PF01476">
    <property type="entry name" value="LysM"/>
    <property type="match status" value="2"/>
</dbReference>
<dbReference type="InterPro" id="IPR036779">
    <property type="entry name" value="LysM_dom_sf"/>
</dbReference>
<feature type="compositionally biased region" description="Pro residues" evidence="2">
    <location>
        <begin position="524"/>
        <end position="537"/>
    </location>
</feature>
<dbReference type="Gene3D" id="1.10.530.10">
    <property type="match status" value="1"/>
</dbReference>
<dbReference type="SUPFAM" id="SSF53955">
    <property type="entry name" value="Lysozyme-like"/>
    <property type="match status" value="1"/>
</dbReference>
<dbReference type="NCBIfam" id="TIGR01168">
    <property type="entry name" value="YSIRK_signal"/>
    <property type="match status" value="1"/>
</dbReference>
<dbReference type="Proteomes" id="UP000242694">
    <property type="component" value="Unassembled WGS sequence"/>
</dbReference>
<name>A0ABX5IES3_9STAP</name>
<sequence>MKAFFNKANRFSIKKLTIGTASVVIGSVLFLGFSGEVQASEQSDEVTSEHSDQGTDDLNEDADSTDAVNDTSRENGETQPNEAENEAIPQSEANTDTPQAEDTEAHEETEEEVDQASEEEDANNVTTGQEDTQDDSETDVPQDNQNEADENDETAASASNESKQDDTEEAPAPTNNDERKDASSNKDNPQLNETTATDVHEQQIDPQRQKEIEELEHEESEVTVDDGDADDEEAQRQKEIEELEHEESEVTVDDDDEDNEEAQRQKEIEELEHEESEVTVDDEEDDEEAQRQKEIEELEHEESEVTVDDDDDADDEEAQRQKEIEELEHEESEVTVDDEDEDDEEAQRQKEIEELEHEESEVTVDDDDTETDENNAFETDMKNDILSANHTNLKAHQDELNTYLAENHISEKTIQYINENWDNMNDKAIYQAILKDFNDKTNKYKTFATTPTTSRSRATDVTSREAAPEKTMDYTVEEGDFLGGIANKFETSTEHLQELNDIPNPDVIHTGQVLKVPDHSNAEPPAPPEPTDPPAPEAPQVKDYTVESGDTLSGIAGKFDTSTDHLQELNHLPNPDQLDVGQVLKVPDTGAAEPAPQPPQPEPGNDAQLVTMDQLQRFGWNAEDLNDHFLNDLNNALHRYQINTPPRIQHFMAQVGEESSLGQFRIELIDGTDYEGVEEIGNTQPGDGPKYKGGGYIQLTGRSNYTAFSQSMGDPEILNQGTNYVAENYPWSSAAWFWDSRNINSTVDNGGSVADVTQIVNGGQNGYDERLRLYEKAKTIFV</sequence>
<gene>
    <name evidence="4" type="ORF">BU607_04870</name>
</gene>
<feature type="compositionally biased region" description="Acidic residues" evidence="2">
    <location>
        <begin position="213"/>
        <end position="233"/>
    </location>
</feature>